<keyword evidence="6" id="KW-1185">Reference proteome</keyword>
<evidence type="ECO:0000313" key="5">
    <source>
        <dbReference type="EMBL" id="WFD11627.1"/>
    </source>
</evidence>
<evidence type="ECO:0000256" key="1">
    <source>
        <dbReference type="ARBA" id="ARBA00022722"/>
    </source>
</evidence>
<dbReference type="GO" id="GO:0004527">
    <property type="term" value="F:exonuclease activity"/>
    <property type="evidence" value="ECO:0007669"/>
    <property type="project" value="UniProtKB-KW"/>
</dbReference>
<dbReference type="InterPro" id="IPR013520">
    <property type="entry name" value="Ribonucl_H"/>
</dbReference>
<dbReference type="RefSeq" id="WP_277733729.1">
    <property type="nucleotide sequence ID" value="NZ_CP120733.1"/>
</dbReference>
<accession>A0ABY8EFB9</accession>
<dbReference type="PANTHER" id="PTHR23044:SF61">
    <property type="entry name" value="3'-5' EXORIBONUCLEASE 1-RELATED"/>
    <property type="match status" value="1"/>
</dbReference>
<evidence type="ECO:0000256" key="2">
    <source>
        <dbReference type="ARBA" id="ARBA00022801"/>
    </source>
</evidence>
<dbReference type="EMBL" id="CP120733">
    <property type="protein sequence ID" value="WFD11627.1"/>
    <property type="molecule type" value="Genomic_DNA"/>
</dbReference>
<keyword evidence="2" id="KW-0378">Hydrolase</keyword>
<protein>
    <submittedName>
        <fullName evidence="5">Exonuclease domain-containing protein</fullName>
    </submittedName>
</protein>
<keyword evidence="1" id="KW-0540">Nuclease</keyword>
<dbReference type="InterPro" id="IPR012337">
    <property type="entry name" value="RNaseH-like_sf"/>
</dbReference>
<evidence type="ECO:0000313" key="6">
    <source>
        <dbReference type="Proteomes" id="UP001222800"/>
    </source>
</evidence>
<name>A0ABY8EFB9_9FIRM</name>
<reference evidence="5 6" key="1">
    <citation type="submission" date="2023-03" db="EMBL/GenBank/DDBJ databases">
        <title>Complete genome sequence of Tepidibacter sp. SWIR-1, isolated from a deep-sea hydrothermal vent.</title>
        <authorList>
            <person name="Li X."/>
        </authorList>
    </citation>
    <scope>NUCLEOTIDE SEQUENCE [LARGE SCALE GENOMIC DNA]</scope>
    <source>
        <strain evidence="5 6">SWIR-1</strain>
    </source>
</reference>
<feature type="domain" description="Exonuclease" evidence="4">
    <location>
        <begin position="2"/>
        <end position="179"/>
    </location>
</feature>
<dbReference type="PANTHER" id="PTHR23044">
    <property type="entry name" value="3'-5' EXONUCLEASE ERI1-RELATED"/>
    <property type="match status" value="1"/>
</dbReference>
<keyword evidence="3 5" id="KW-0269">Exonuclease</keyword>
<sequence>MNYIIFDLELNSKPFKHKIPNEIIEIGAVKLNNNLEIIDRFQAFIKPKYFSKLFSLIKKKTNIKQVDIDDAQPFKSTMKTFKEWIGEDYLLCSWGYDDYYHIKTNCKLHNIKSNWIHEFLDIQKQFSKINKLEKGKTASLSNALALCGIQIEDTNMHRADIDAEYTCKIFIHLFKNLDFSNLSTKK</sequence>
<dbReference type="Proteomes" id="UP001222800">
    <property type="component" value="Chromosome"/>
</dbReference>
<dbReference type="InterPro" id="IPR047201">
    <property type="entry name" value="ERI-1_3'hExo-like"/>
</dbReference>
<evidence type="ECO:0000256" key="3">
    <source>
        <dbReference type="ARBA" id="ARBA00022839"/>
    </source>
</evidence>
<dbReference type="InterPro" id="IPR036397">
    <property type="entry name" value="RNaseH_sf"/>
</dbReference>
<proteinExistence type="predicted"/>
<dbReference type="Pfam" id="PF00929">
    <property type="entry name" value="RNase_T"/>
    <property type="match status" value="1"/>
</dbReference>
<gene>
    <name evidence="5" type="ORF">P4S50_06005</name>
</gene>
<dbReference type="SMART" id="SM00479">
    <property type="entry name" value="EXOIII"/>
    <property type="match status" value="1"/>
</dbReference>
<dbReference type="CDD" id="cd06133">
    <property type="entry name" value="ERI-1_3'hExo_like"/>
    <property type="match status" value="1"/>
</dbReference>
<dbReference type="SUPFAM" id="SSF53098">
    <property type="entry name" value="Ribonuclease H-like"/>
    <property type="match status" value="1"/>
</dbReference>
<dbReference type="Gene3D" id="3.30.420.10">
    <property type="entry name" value="Ribonuclease H-like superfamily/Ribonuclease H"/>
    <property type="match status" value="1"/>
</dbReference>
<organism evidence="5 6">
    <name type="scientific">Tepidibacter hydrothermalis</name>
    <dbReference type="NCBI Taxonomy" id="3036126"/>
    <lineage>
        <taxon>Bacteria</taxon>
        <taxon>Bacillati</taxon>
        <taxon>Bacillota</taxon>
        <taxon>Clostridia</taxon>
        <taxon>Peptostreptococcales</taxon>
        <taxon>Peptostreptococcaceae</taxon>
        <taxon>Tepidibacter</taxon>
    </lineage>
</organism>
<dbReference type="InterPro" id="IPR051274">
    <property type="entry name" value="3-5_Exoribonuclease"/>
</dbReference>
<evidence type="ECO:0000259" key="4">
    <source>
        <dbReference type="SMART" id="SM00479"/>
    </source>
</evidence>